<dbReference type="EMBL" id="AJLR01000038">
    <property type="protein sequence ID" value="EKN68619.1"/>
    <property type="molecule type" value="Genomic_DNA"/>
</dbReference>
<dbReference type="InterPro" id="IPR036582">
    <property type="entry name" value="Mao_N_sf"/>
</dbReference>
<comment type="caution">
    <text evidence="4">The sequence shown here is derived from an EMBL/GenBank/DDBJ whole genome shotgun (WGS) entry which is preliminary data.</text>
</comment>
<dbReference type="STRING" id="1131731.BAZO_03800"/>
<proteinExistence type="predicted"/>
<dbReference type="Pfam" id="PF07833">
    <property type="entry name" value="Cu_amine_oxidN1"/>
    <property type="match status" value="1"/>
</dbReference>
<keyword evidence="5" id="KW-1185">Reference proteome</keyword>
<dbReference type="Proteomes" id="UP000006315">
    <property type="component" value="Unassembled WGS sequence"/>
</dbReference>
<accession>K6DJY7</accession>
<dbReference type="SUPFAM" id="SSF55383">
    <property type="entry name" value="Copper amine oxidase, domain N"/>
    <property type="match status" value="1"/>
</dbReference>
<feature type="compositionally biased region" description="Low complexity" evidence="1">
    <location>
        <begin position="308"/>
        <end position="323"/>
    </location>
</feature>
<feature type="chain" id="PRO_5038761417" evidence="2">
    <location>
        <begin position="22"/>
        <end position="362"/>
    </location>
</feature>
<evidence type="ECO:0000313" key="4">
    <source>
        <dbReference type="EMBL" id="EKN68619.1"/>
    </source>
</evidence>
<feature type="region of interest" description="Disordered" evidence="1">
    <location>
        <begin position="304"/>
        <end position="323"/>
    </location>
</feature>
<dbReference type="RefSeq" id="WP_003329936.1">
    <property type="nucleotide sequence ID" value="NZ_AJLR01000038.1"/>
</dbReference>
<feature type="compositionally biased region" description="Polar residues" evidence="1">
    <location>
        <begin position="50"/>
        <end position="70"/>
    </location>
</feature>
<feature type="signal peptide" evidence="2">
    <location>
        <begin position="1"/>
        <end position="21"/>
    </location>
</feature>
<dbReference type="Gene3D" id="3.30.457.10">
    <property type="entry name" value="Copper amine oxidase-like, N-terminal domain"/>
    <property type="match status" value="1"/>
</dbReference>
<evidence type="ECO:0000259" key="3">
    <source>
        <dbReference type="Pfam" id="PF07833"/>
    </source>
</evidence>
<feature type="compositionally biased region" description="Low complexity" evidence="1">
    <location>
        <begin position="38"/>
        <end position="49"/>
    </location>
</feature>
<protein>
    <submittedName>
        <fullName evidence="4">Copper amine oxidase domain-containing protein</fullName>
    </submittedName>
</protein>
<dbReference type="InterPro" id="IPR012854">
    <property type="entry name" value="Cu_amine_oxidase-like_N"/>
</dbReference>
<evidence type="ECO:0000256" key="1">
    <source>
        <dbReference type="SAM" id="MobiDB-lite"/>
    </source>
</evidence>
<feature type="region of interest" description="Disordered" evidence="1">
    <location>
        <begin position="30"/>
        <end position="104"/>
    </location>
</feature>
<sequence>MKKKLGIIGLSALLSISTVQATSAAGLWSEDLWGDENPTTPTTPGSTTTDWSTNLDWGQSNVQNNDQGSPYTDLWSEGLWKEPEKKETESKPNQSNPSTKQDIWTNPSYVEQWSEPEYVEVWTNVVTTDQWANLVKTPEWSKAVETGQWADVVKTKEMQALQQTKSWDSLLDVQPIAWMDLESILEMPPGEVSFDTPPIVEDGRTFVPLRTILDLTGAEMDWNNSTQTVTAKKGDITIALTIGSKTAYVNNKPITLDAPAKNKDGRTLVPLRFVSEQLGYKVNYDAAASKVTINDKWHFSTDPKTYANKKTTPKTNGSNSNSNSNDLIYGGLNDAQWNAMKIFEKYGASGGFGLNYWGQSGF</sequence>
<name>K6DJY7_SCHAZ</name>
<feature type="compositionally biased region" description="Polar residues" evidence="1">
    <location>
        <begin position="93"/>
        <end position="104"/>
    </location>
</feature>
<feature type="domain" description="Copper amine oxidase-like N-terminal" evidence="3">
    <location>
        <begin position="191"/>
        <end position="293"/>
    </location>
</feature>
<gene>
    <name evidence="4" type="ORF">BAZO_03800</name>
</gene>
<dbReference type="PATRIC" id="fig|1131731.3.peg.792"/>
<evidence type="ECO:0000256" key="2">
    <source>
        <dbReference type="SAM" id="SignalP"/>
    </source>
</evidence>
<evidence type="ECO:0000313" key="5">
    <source>
        <dbReference type="Proteomes" id="UP000006315"/>
    </source>
</evidence>
<dbReference type="AlphaFoldDB" id="K6DJY7"/>
<keyword evidence="2" id="KW-0732">Signal</keyword>
<feature type="compositionally biased region" description="Basic and acidic residues" evidence="1">
    <location>
        <begin position="79"/>
        <end position="90"/>
    </location>
</feature>
<reference evidence="4 5" key="1">
    <citation type="journal article" date="2012" name="Front. Microbiol.">
        <title>Redundancy and modularity in membrane-associated dissimilatory nitrate reduction in Bacillus.</title>
        <authorList>
            <person name="Heylen K."/>
            <person name="Keltjens J."/>
        </authorList>
    </citation>
    <scope>NUCLEOTIDE SEQUENCE [LARGE SCALE GENOMIC DNA]</scope>
    <source>
        <strain evidence="4 5">LMG 9581</strain>
    </source>
</reference>
<organism evidence="4 5">
    <name type="scientific">Schinkia azotoformans LMG 9581</name>
    <dbReference type="NCBI Taxonomy" id="1131731"/>
    <lineage>
        <taxon>Bacteria</taxon>
        <taxon>Bacillati</taxon>
        <taxon>Bacillota</taxon>
        <taxon>Bacilli</taxon>
        <taxon>Bacillales</taxon>
        <taxon>Bacillaceae</taxon>
        <taxon>Calidifontibacillus/Schinkia group</taxon>
        <taxon>Schinkia</taxon>
    </lineage>
</organism>